<sequence length="627" mass="72005">MKYLILFALFAFACAQEWPEYDRPCSERSAIIRPQVKTAFNVAAYSGTWFEIGRYQQQDEPLADCMSSSYSWGFITNSFTIGRVGTVLENDTPWSRSATALLAFPDVERDDRLGLLNVTYYADREADQTNYYVLGTDYFQYAVGWGCEDLDDNRSREFAWLLSRTPELPEAYQERVDFYVDQFVDRALLRNTEQSLEACFSSAAHQEFRLKNAVKISIVLCEENLKLYKMWKQFLIGFLVIHIKAQHISDKPCPERPIQQNFDIEKYTSGGSWYDILHYEARFSKGCNCGLANYTLNEDKTVEVLNCCKYLANTTLHCTNGAAKASEPDHVPLEGKLNVAFFNRPANVSNYWVLSTDYDNYSIVYYCKNIDDNKSRELAWLLSRKPLLDQLDETVKTTALGLIETHFDRSKMYESDQSAERLIFSVIEVNCQAAITYQQKTYQLETYQSGSCAGIFYGMSNFDMNRFLGEWVEYFRFVYPDTGGDCVRNYYSLNAGTTYNLTETKKYLETGTNVTEEFIVQLADPSSNRGKLLVTNKFNYLYVEATDYDRIAVIQVCEEITASTYNTYLWILARPGYPLTRDDITITGNVGVRDTIQDSRCGSSAVVPSVLALLVAFVVQKYFHFIF</sequence>
<gene>
    <name evidence="11" type="primary">similar to Apolipoprotein D</name>
    <name evidence="11" type="ORF">CLUMA_CG012145</name>
</gene>
<feature type="chain" id="PRO_5012046075" description="Apolipoprotein D" evidence="9">
    <location>
        <begin position="16"/>
        <end position="627"/>
    </location>
</feature>
<dbReference type="GO" id="GO:0006629">
    <property type="term" value="P:lipid metabolic process"/>
    <property type="evidence" value="ECO:0007669"/>
    <property type="project" value="TreeGrafter"/>
</dbReference>
<reference evidence="11 12" key="1">
    <citation type="submission" date="2015-04" db="EMBL/GenBank/DDBJ databases">
        <authorList>
            <person name="Syromyatnikov M.Y."/>
            <person name="Popov V.N."/>
        </authorList>
    </citation>
    <scope>NUCLEOTIDE SEQUENCE [LARGE SCALE GENOMIC DNA]</scope>
</reference>
<dbReference type="GO" id="GO:0005576">
    <property type="term" value="C:extracellular region"/>
    <property type="evidence" value="ECO:0007669"/>
    <property type="project" value="UniProtKB-SubCell"/>
</dbReference>
<accession>A0A1J1II58</accession>
<dbReference type="OrthoDB" id="565904at2759"/>
<dbReference type="FunFam" id="2.40.128.20:FF:000003">
    <property type="entry name" value="Apolipoprotein D"/>
    <property type="match status" value="1"/>
</dbReference>
<dbReference type="SUPFAM" id="SSF50814">
    <property type="entry name" value="Lipocalins"/>
    <property type="match status" value="3"/>
</dbReference>
<evidence type="ECO:0000313" key="12">
    <source>
        <dbReference type="Proteomes" id="UP000183832"/>
    </source>
</evidence>
<comment type="subcellular location">
    <subcellularLocation>
        <location evidence="1">Secreted</location>
    </subcellularLocation>
</comment>
<dbReference type="Pfam" id="PF08212">
    <property type="entry name" value="Lipocalin_2"/>
    <property type="match status" value="1"/>
</dbReference>
<dbReference type="GO" id="GO:0005737">
    <property type="term" value="C:cytoplasm"/>
    <property type="evidence" value="ECO:0007669"/>
    <property type="project" value="TreeGrafter"/>
</dbReference>
<protein>
    <recommendedName>
        <fullName evidence="2">Apolipoprotein D</fullName>
    </recommendedName>
</protein>
<proteinExistence type="predicted"/>
<dbReference type="EMBL" id="CVRI01000048">
    <property type="protein sequence ID" value="CRK98734.1"/>
    <property type="molecule type" value="Genomic_DNA"/>
</dbReference>
<dbReference type="STRING" id="568069.A0A1J1II58"/>
<feature type="domain" description="Lipocalin/cytosolic fatty-acid binding" evidence="10">
    <location>
        <begin position="263"/>
        <end position="391"/>
    </location>
</feature>
<dbReference type="InterPro" id="IPR003057">
    <property type="entry name" value="Invtbrt_color"/>
</dbReference>
<dbReference type="PANTHER" id="PTHR10612">
    <property type="entry name" value="APOLIPOPROTEIN D"/>
    <property type="match status" value="1"/>
</dbReference>
<dbReference type="Gene3D" id="2.40.128.20">
    <property type="match status" value="3"/>
</dbReference>
<evidence type="ECO:0000256" key="3">
    <source>
        <dbReference type="ARBA" id="ARBA00022448"/>
    </source>
</evidence>
<dbReference type="InterPro" id="IPR000566">
    <property type="entry name" value="Lipocln_cytosolic_FA-bd_dom"/>
</dbReference>
<name>A0A1J1II58_9DIPT</name>
<evidence type="ECO:0000259" key="10">
    <source>
        <dbReference type="Pfam" id="PF08212"/>
    </source>
</evidence>
<dbReference type="Proteomes" id="UP000183832">
    <property type="component" value="Unassembled WGS sequence"/>
</dbReference>
<dbReference type="GO" id="GO:0000302">
    <property type="term" value="P:response to reactive oxygen species"/>
    <property type="evidence" value="ECO:0007669"/>
    <property type="project" value="TreeGrafter"/>
</dbReference>
<evidence type="ECO:0000256" key="4">
    <source>
        <dbReference type="ARBA" id="ARBA00022525"/>
    </source>
</evidence>
<feature type="signal peptide" evidence="9">
    <location>
        <begin position="1"/>
        <end position="15"/>
    </location>
</feature>
<keyword evidence="4" id="KW-0964">Secreted</keyword>
<keyword evidence="6" id="KW-0446">Lipid-binding</keyword>
<evidence type="ECO:0000256" key="7">
    <source>
        <dbReference type="ARBA" id="ARBA00023157"/>
    </source>
</evidence>
<evidence type="ECO:0000313" key="11">
    <source>
        <dbReference type="EMBL" id="CRK98734.1"/>
    </source>
</evidence>
<dbReference type="PROSITE" id="PS00213">
    <property type="entry name" value="LIPOCALIN"/>
    <property type="match status" value="1"/>
</dbReference>
<keyword evidence="3" id="KW-0813">Transport</keyword>
<dbReference type="GO" id="GO:0008289">
    <property type="term" value="F:lipid binding"/>
    <property type="evidence" value="ECO:0007669"/>
    <property type="project" value="UniProtKB-KW"/>
</dbReference>
<organism evidence="11 12">
    <name type="scientific">Clunio marinus</name>
    <dbReference type="NCBI Taxonomy" id="568069"/>
    <lineage>
        <taxon>Eukaryota</taxon>
        <taxon>Metazoa</taxon>
        <taxon>Ecdysozoa</taxon>
        <taxon>Arthropoda</taxon>
        <taxon>Hexapoda</taxon>
        <taxon>Insecta</taxon>
        <taxon>Pterygota</taxon>
        <taxon>Neoptera</taxon>
        <taxon>Endopterygota</taxon>
        <taxon>Diptera</taxon>
        <taxon>Nematocera</taxon>
        <taxon>Chironomoidea</taxon>
        <taxon>Chironomidae</taxon>
        <taxon>Clunio</taxon>
    </lineage>
</organism>
<dbReference type="InterPro" id="IPR022272">
    <property type="entry name" value="Lipocalin_CS"/>
</dbReference>
<evidence type="ECO:0000256" key="9">
    <source>
        <dbReference type="SAM" id="SignalP"/>
    </source>
</evidence>
<evidence type="ECO:0000256" key="6">
    <source>
        <dbReference type="ARBA" id="ARBA00023121"/>
    </source>
</evidence>
<evidence type="ECO:0000256" key="2">
    <source>
        <dbReference type="ARBA" id="ARBA00019890"/>
    </source>
</evidence>
<evidence type="ECO:0000256" key="8">
    <source>
        <dbReference type="ARBA" id="ARBA00023180"/>
    </source>
</evidence>
<dbReference type="GO" id="GO:0031409">
    <property type="term" value="F:pigment binding"/>
    <property type="evidence" value="ECO:0007669"/>
    <property type="project" value="InterPro"/>
</dbReference>
<evidence type="ECO:0000256" key="1">
    <source>
        <dbReference type="ARBA" id="ARBA00004613"/>
    </source>
</evidence>
<dbReference type="AlphaFoldDB" id="A0A1J1II58"/>
<keyword evidence="7" id="KW-1015">Disulfide bond</keyword>
<keyword evidence="8" id="KW-0325">Glycoprotein</keyword>
<dbReference type="InterPro" id="IPR012674">
    <property type="entry name" value="Calycin"/>
</dbReference>
<evidence type="ECO:0000256" key="5">
    <source>
        <dbReference type="ARBA" id="ARBA00022729"/>
    </source>
</evidence>
<dbReference type="PANTHER" id="PTHR10612:SF62">
    <property type="entry name" value="LIPOCALIN_CYTOSOLIC FATTY-ACID BINDING DOMAIN-CONTAINING PROTEIN"/>
    <property type="match status" value="1"/>
</dbReference>
<dbReference type="PRINTS" id="PR01273">
    <property type="entry name" value="INVTBRTCOLOR"/>
</dbReference>
<keyword evidence="12" id="KW-1185">Reference proteome</keyword>
<keyword evidence="5 9" id="KW-0732">Signal</keyword>